<accession>A0A212EM60</accession>
<dbReference type="EMBL" id="AGBW02013909">
    <property type="protein sequence ID" value="OWR42575.1"/>
    <property type="molecule type" value="Genomic_DNA"/>
</dbReference>
<reference evidence="1 2" key="1">
    <citation type="journal article" date="2011" name="Cell">
        <title>The monarch butterfly genome yields insights into long-distance migration.</title>
        <authorList>
            <person name="Zhan S."/>
            <person name="Merlin C."/>
            <person name="Boore J.L."/>
            <person name="Reppert S.M."/>
        </authorList>
    </citation>
    <scope>NUCLEOTIDE SEQUENCE [LARGE SCALE GENOMIC DNA]</scope>
    <source>
        <strain evidence="1">F-2</strain>
    </source>
</reference>
<keyword evidence="2" id="KW-1185">Reference proteome</keyword>
<sequence length="106" mass="12367">MKQRKIATKTKLRNNWDETPETAITSLITMPQENKINREFNNVTNYNYKIGRNLRKHVKGIVRPNNFYRGIRNIIDKLQESDSLECLSCFGNGVTKKDDDCYRGIA</sequence>
<dbReference type="InParanoid" id="A0A212EM60"/>
<gene>
    <name evidence="1" type="ORF">KGM_203176</name>
</gene>
<evidence type="ECO:0000313" key="2">
    <source>
        <dbReference type="Proteomes" id="UP000007151"/>
    </source>
</evidence>
<organism evidence="1 2">
    <name type="scientific">Danaus plexippus plexippus</name>
    <dbReference type="NCBI Taxonomy" id="278856"/>
    <lineage>
        <taxon>Eukaryota</taxon>
        <taxon>Metazoa</taxon>
        <taxon>Ecdysozoa</taxon>
        <taxon>Arthropoda</taxon>
        <taxon>Hexapoda</taxon>
        <taxon>Insecta</taxon>
        <taxon>Pterygota</taxon>
        <taxon>Neoptera</taxon>
        <taxon>Endopterygota</taxon>
        <taxon>Lepidoptera</taxon>
        <taxon>Glossata</taxon>
        <taxon>Ditrysia</taxon>
        <taxon>Papilionoidea</taxon>
        <taxon>Nymphalidae</taxon>
        <taxon>Danainae</taxon>
        <taxon>Danaini</taxon>
        <taxon>Danaina</taxon>
        <taxon>Danaus</taxon>
        <taxon>Danaus</taxon>
    </lineage>
</organism>
<dbReference type="KEGG" id="dpl:KGM_203176"/>
<evidence type="ECO:0000313" key="1">
    <source>
        <dbReference type="EMBL" id="OWR42575.1"/>
    </source>
</evidence>
<proteinExistence type="predicted"/>
<dbReference type="AlphaFoldDB" id="A0A212EM60"/>
<name>A0A212EM60_DANPL</name>
<comment type="caution">
    <text evidence="1">The sequence shown here is derived from an EMBL/GenBank/DDBJ whole genome shotgun (WGS) entry which is preliminary data.</text>
</comment>
<dbReference type="Proteomes" id="UP000007151">
    <property type="component" value="Unassembled WGS sequence"/>
</dbReference>
<protein>
    <submittedName>
        <fullName evidence="1">Uncharacterized protein</fullName>
    </submittedName>
</protein>